<evidence type="ECO:0000313" key="15">
    <source>
        <dbReference type="EMBL" id="ROQ00379.1"/>
    </source>
</evidence>
<keyword evidence="6 10" id="KW-1133">Transmembrane helix</keyword>
<dbReference type="GO" id="GO:0005886">
    <property type="term" value="C:plasma membrane"/>
    <property type="evidence" value="ECO:0007669"/>
    <property type="project" value="UniProtKB-SubCell"/>
</dbReference>
<sequence>MIASLASPLIAPLVLAALATVLAAALRPRMAALLGAGAAAAGFAFYLSLLPGLAEAGRVTQPFMAVPSLGMGGGLAVDGLSLVFALLITGIGSLIFLYSSAYLKDDPRLRRLAIMLLAFMLAMLGSVTADDVIVLFVFWEVTSLTSFFLVGFNHENKAARHAALQALLVTGGGGLALLAGLVLVSIAAGTTSIAGILAAREAVLAHPAALPAMLLVIAGGFTKSAQVPFHFWLPNAMAAPTPVSAYLHSATMVKLGVYLLARFNPLYQDEAAWQAILTWGGLATTATGAFLALRETDLKRVLAYTTVTGLGTLTMLIGIAPALSATAAVTFLIVHAFYKAALFLVAGIVDHETGVRDASRLGGLGRAMPLTAIAAVLAALSMAGLPPFVGFVAKELIYEVKIEGGQLAFVLVAVGFLVNAAMVAIAGVLSLRLFLGRPVPTPRAPHDPGPAMLAGPILLAALGLAAGALPGFVGSRFVDPAAAAILGRPAPVALTLWHGFTPVLALSVATVAAGALLFVCWGRLVPRLRRAAVIDLAGPAAAYDRGLAAIIRLAEDTTARVQHGSLRGYLRTLFAVTAAAILATLALRGGFDRPTFDWATVDARALAFLGLPAGALAAAIAPTMFIAVLSMGLVGFATAIIFLVFGAPDVAFTQFAVETLLVVIFAAALVRLPIRRRSRRTTAERATDAAIAIATGGATTLLLLAVLATPHDGRLSAWFATQSVPAAHGRNVVNVILVDFRALDTLGEITVLAIAAFAVTALLRAGRSPEETKAP</sequence>
<feature type="domain" description="NADH-Ubiquinone oxidoreductase (complex I) chain 5 N-terminal" evidence="12">
    <location>
        <begin position="65"/>
        <end position="111"/>
    </location>
</feature>
<feature type="transmembrane region" description="Helical" evidence="10">
    <location>
        <begin position="6"/>
        <end position="26"/>
    </location>
</feature>
<evidence type="ECO:0000256" key="1">
    <source>
        <dbReference type="ARBA" id="ARBA00004651"/>
    </source>
</evidence>
<dbReference type="Pfam" id="PF13244">
    <property type="entry name" value="MbhD"/>
    <property type="match status" value="1"/>
</dbReference>
<evidence type="ECO:0000256" key="6">
    <source>
        <dbReference type="ARBA" id="ARBA00022989"/>
    </source>
</evidence>
<evidence type="ECO:0000256" key="7">
    <source>
        <dbReference type="ARBA" id="ARBA00023065"/>
    </source>
</evidence>
<keyword evidence="3" id="KW-0050">Antiport</keyword>
<feature type="transmembrane region" description="Helical" evidence="10">
    <location>
        <begin position="329"/>
        <end position="349"/>
    </location>
</feature>
<feature type="transmembrane region" description="Helical" evidence="10">
    <location>
        <begin position="651"/>
        <end position="674"/>
    </location>
</feature>
<evidence type="ECO:0000256" key="4">
    <source>
        <dbReference type="ARBA" id="ARBA00022475"/>
    </source>
</evidence>
<proteinExistence type="predicted"/>
<feature type="transmembrane region" description="Helical" evidence="10">
    <location>
        <begin position="74"/>
        <end position="97"/>
    </location>
</feature>
<dbReference type="PANTHER" id="PTHR43373">
    <property type="entry name" value="NA(+)/H(+) ANTIPORTER SUBUNIT"/>
    <property type="match status" value="1"/>
</dbReference>
<feature type="transmembrane region" description="Helical" evidence="10">
    <location>
        <begin position="686"/>
        <end position="708"/>
    </location>
</feature>
<keyword evidence="7" id="KW-0406">Ion transport</keyword>
<feature type="transmembrane region" description="Helical" evidence="10">
    <location>
        <begin position="109"/>
        <end position="127"/>
    </location>
</feature>
<feature type="domain" description="MrpA C-terminal/MbhD" evidence="13">
    <location>
        <begin position="610"/>
        <end position="673"/>
    </location>
</feature>
<keyword evidence="8 10" id="KW-0472">Membrane</keyword>
<dbReference type="AlphaFoldDB" id="A0A3N1MAT6"/>
<dbReference type="Pfam" id="PF00361">
    <property type="entry name" value="Proton_antipo_M"/>
    <property type="match status" value="1"/>
</dbReference>
<feature type="transmembrane region" description="Helical" evidence="10">
    <location>
        <begin position="33"/>
        <end position="54"/>
    </location>
</feature>
<comment type="subcellular location">
    <subcellularLocation>
        <location evidence="1">Cell membrane</location>
        <topology evidence="1">Multi-pass membrane protein</topology>
    </subcellularLocation>
    <subcellularLocation>
        <location evidence="9">Membrane</location>
        <topology evidence="9">Multi-pass membrane protein</topology>
    </subcellularLocation>
</comment>
<protein>
    <submittedName>
        <fullName evidence="15">Multisubunit sodium/proton antiporter MrpA subunit</fullName>
    </submittedName>
</protein>
<evidence type="ECO:0000259" key="13">
    <source>
        <dbReference type="Pfam" id="PF13244"/>
    </source>
</evidence>
<dbReference type="RefSeq" id="WP_170221593.1">
    <property type="nucleotide sequence ID" value="NZ_AP019700.1"/>
</dbReference>
<feature type="transmembrane region" description="Helical" evidence="10">
    <location>
        <begin position="370"/>
        <end position="389"/>
    </location>
</feature>
<evidence type="ECO:0000313" key="16">
    <source>
        <dbReference type="Proteomes" id="UP000278222"/>
    </source>
</evidence>
<evidence type="ECO:0000256" key="8">
    <source>
        <dbReference type="ARBA" id="ARBA00023136"/>
    </source>
</evidence>
<dbReference type="PANTHER" id="PTHR43373:SF1">
    <property type="entry name" value="NA(+)_H(+) ANTIPORTER SUBUNIT A"/>
    <property type="match status" value="1"/>
</dbReference>
<keyword evidence="2" id="KW-0813">Transport</keyword>
<evidence type="ECO:0000259" key="14">
    <source>
        <dbReference type="Pfam" id="PF20501"/>
    </source>
</evidence>
<name>A0A3N1MAT6_9PROT</name>
<evidence type="ECO:0000256" key="10">
    <source>
        <dbReference type="SAM" id="Phobius"/>
    </source>
</evidence>
<dbReference type="Pfam" id="PF20501">
    <property type="entry name" value="MbhE"/>
    <property type="match status" value="1"/>
</dbReference>
<dbReference type="Pfam" id="PF00662">
    <property type="entry name" value="Proton_antipo_N"/>
    <property type="match status" value="1"/>
</dbReference>
<organism evidence="15 16">
    <name type="scientific">Stella humosa</name>
    <dbReference type="NCBI Taxonomy" id="94"/>
    <lineage>
        <taxon>Bacteria</taxon>
        <taxon>Pseudomonadati</taxon>
        <taxon>Pseudomonadota</taxon>
        <taxon>Alphaproteobacteria</taxon>
        <taxon>Rhodospirillales</taxon>
        <taxon>Stellaceae</taxon>
        <taxon>Stella</taxon>
    </lineage>
</organism>
<feature type="domain" description="MrpA C-terminal/MbhE" evidence="14">
    <location>
        <begin position="685"/>
        <end position="772"/>
    </location>
</feature>
<feature type="transmembrane region" description="Helical" evidence="10">
    <location>
        <begin position="203"/>
        <end position="222"/>
    </location>
</feature>
<feature type="transmembrane region" description="Helical" evidence="10">
    <location>
        <begin position="496"/>
        <end position="521"/>
    </location>
</feature>
<dbReference type="GO" id="GO:0015297">
    <property type="term" value="F:antiporter activity"/>
    <property type="evidence" value="ECO:0007669"/>
    <property type="project" value="UniProtKB-KW"/>
</dbReference>
<evidence type="ECO:0000259" key="12">
    <source>
        <dbReference type="Pfam" id="PF00662"/>
    </source>
</evidence>
<evidence type="ECO:0000256" key="3">
    <source>
        <dbReference type="ARBA" id="ARBA00022449"/>
    </source>
</evidence>
<feature type="transmembrane region" description="Helical" evidence="10">
    <location>
        <begin position="409"/>
        <end position="431"/>
    </location>
</feature>
<evidence type="ECO:0000256" key="2">
    <source>
        <dbReference type="ARBA" id="ARBA00022448"/>
    </source>
</evidence>
<keyword evidence="5 9" id="KW-0812">Transmembrane</keyword>
<feature type="transmembrane region" description="Helical" evidence="10">
    <location>
        <begin position="133"/>
        <end position="152"/>
    </location>
</feature>
<comment type="caution">
    <text evidence="15">The sequence shown here is derived from an EMBL/GenBank/DDBJ whole genome shotgun (WGS) entry which is preliminary data.</text>
</comment>
<feature type="transmembrane region" description="Helical" evidence="10">
    <location>
        <begin position="745"/>
        <end position="763"/>
    </location>
</feature>
<evidence type="ECO:0000259" key="11">
    <source>
        <dbReference type="Pfam" id="PF00361"/>
    </source>
</evidence>
<feature type="transmembrane region" description="Helical" evidence="10">
    <location>
        <begin position="451"/>
        <end position="473"/>
    </location>
</feature>
<dbReference type="Proteomes" id="UP000278222">
    <property type="component" value="Unassembled WGS sequence"/>
</dbReference>
<dbReference type="InterPro" id="IPR046806">
    <property type="entry name" value="MrpA_C/MbhE"/>
</dbReference>
<reference evidence="15 16" key="1">
    <citation type="submission" date="2018-11" db="EMBL/GenBank/DDBJ databases">
        <title>Genomic Encyclopedia of Type Strains, Phase IV (KMG-IV): sequencing the most valuable type-strain genomes for metagenomic binning, comparative biology and taxonomic classification.</title>
        <authorList>
            <person name="Goeker M."/>
        </authorList>
    </citation>
    <scope>NUCLEOTIDE SEQUENCE [LARGE SCALE GENOMIC DNA]</scope>
    <source>
        <strain evidence="15 16">DSM 5900</strain>
    </source>
</reference>
<dbReference type="PRINTS" id="PR01434">
    <property type="entry name" value="NADHDHGNASE5"/>
</dbReference>
<keyword evidence="16" id="KW-1185">Reference proteome</keyword>
<evidence type="ECO:0000256" key="9">
    <source>
        <dbReference type="RuleBase" id="RU000320"/>
    </source>
</evidence>
<feature type="transmembrane region" description="Helical" evidence="10">
    <location>
        <begin position="164"/>
        <end position="197"/>
    </location>
</feature>
<dbReference type="EMBL" id="RJKX01000013">
    <property type="protein sequence ID" value="ROQ00379.1"/>
    <property type="molecule type" value="Genomic_DNA"/>
</dbReference>
<dbReference type="InterPro" id="IPR050616">
    <property type="entry name" value="CPA3_Na-H_Antiporter_A"/>
</dbReference>
<accession>A0A3N1MAT6</accession>
<dbReference type="InterPro" id="IPR025383">
    <property type="entry name" value="MrpA_C/MbhD"/>
</dbReference>
<dbReference type="GO" id="GO:0006811">
    <property type="term" value="P:monoatomic ion transport"/>
    <property type="evidence" value="ECO:0007669"/>
    <property type="project" value="UniProtKB-KW"/>
</dbReference>
<keyword evidence="4" id="KW-1003">Cell membrane</keyword>
<feature type="domain" description="NADH:quinone oxidoreductase/Mrp antiporter transmembrane" evidence="11">
    <location>
        <begin position="129"/>
        <end position="413"/>
    </location>
</feature>
<evidence type="ECO:0000256" key="5">
    <source>
        <dbReference type="ARBA" id="ARBA00022692"/>
    </source>
</evidence>
<feature type="transmembrane region" description="Helical" evidence="10">
    <location>
        <begin position="569"/>
        <end position="591"/>
    </location>
</feature>
<gene>
    <name evidence="15" type="ORF">EDC65_2175</name>
</gene>
<feature type="transmembrane region" description="Helical" evidence="10">
    <location>
        <begin position="301"/>
        <end position="323"/>
    </location>
</feature>
<dbReference type="InterPro" id="IPR001516">
    <property type="entry name" value="Proton_antipo_N"/>
</dbReference>
<feature type="transmembrane region" description="Helical" evidence="10">
    <location>
        <begin position="626"/>
        <end position="645"/>
    </location>
</feature>
<feature type="transmembrane region" description="Helical" evidence="10">
    <location>
        <begin position="273"/>
        <end position="294"/>
    </location>
</feature>
<dbReference type="InterPro" id="IPR001750">
    <property type="entry name" value="ND/Mrp_TM"/>
</dbReference>
<feature type="transmembrane region" description="Helical" evidence="10">
    <location>
        <begin position="603"/>
        <end position="621"/>
    </location>
</feature>